<evidence type="ECO:0000313" key="9">
    <source>
        <dbReference type="EMBL" id="KAG2495272.1"/>
    </source>
</evidence>
<name>A0A835Y2F1_9CHLO</name>
<proteinExistence type="predicted"/>
<keyword evidence="5" id="KW-0443">Lipid metabolism</keyword>
<evidence type="ECO:0000256" key="4">
    <source>
        <dbReference type="ARBA" id="ARBA00022989"/>
    </source>
</evidence>
<dbReference type="InterPro" id="IPR007318">
    <property type="entry name" value="Phopholipid_MeTrfase"/>
</dbReference>
<keyword evidence="8" id="KW-1208">Phospholipid metabolism</keyword>
<dbReference type="Gene3D" id="1.20.120.1630">
    <property type="match status" value="1"/>
</dbReference>
<reference evidence="9" key="1">
    <citation type="journal article" date="2020" name="bioRxiv">
        <title>Comparative genomics of Chlamydomonas.</title>
        <authorList>
            <person name="Craig R.J."/>
            <person name="Hasan A.R."/>
            <person name="Ness R.W."/>
            <person name="Keightley P.D."/>
        </authorList>
    </citation>
    <scope>NUCLEOTIDE SEQUENCE</scope>
    <source>
        <strain evidence="9">CCAP 11/70</strain>
    </source>
</reference>
<dbReference type="GO" id="GO:0006656">
    <property type="term" value="P:phosphatidylcholine biosynthetic process"/>
    <property type="evidence" value="ECO:0007669"/>
    <property type="project" value="UniProtKB-UniPathway"/>
</dbReference>
<keyword evidence="6" id="KW-0472">Membrane</keyword>
<keyword evidence="4" id="KW-1133">Transmembrane helix</keyword>
<gene>
    <name evidence="9" type="ORF">HYH03_006545</name>
</gene>
<accession>A0A835Y2F1</accession>
<evidence type="ECO:0000256" key="5">
    <source>
        <dbReference type="ARBA" id="ARBA00023098"/>
    </source>
</evidence>
<dbReference type="OrthoDB" id="422086at2759"/>
<dbReference type="UniPathway" id="UPA00753"/>
<keyword evidence="7" id="KW-0594">Phospholipid biosynthesis</keyword>
<evidence type="ECO:0008006" key="11">
    <source>
        <dbReference type="Google" id="ProtNLM"/>
    </source>
</evidence>
<evidence type="ECO:0000256" key="7">
    <source>
        <dbReference type="ARBA" id="ARBA00023209"/>
    </source>
</evidence>
<dbReference type="AlphaFoldDB" id="A0A835Y2F1"/>
<dbReference type="PANTHER" id="PTHR12714:SF26">
    <property type="entry name" value="ISOPRENYLCYSTEINE CARBOXYLMETHYLTRANSFERASE FAMILY PROTEIN"/>
    <property type="match status" value="1"/>
</dbReference>
<comment type="caution">
    <text evidence="9">The sequence shown here is derived from an EMBL/GenBank/DDBJ whole genome shotgun (WGS) entry which is preliminary data.</text>
</comment>
<keyword evidence="10" id="KW-1185">Reference proteome</keyword>
<protein>
    <recommendedName>
        <fullName evidence="11">Protein-S-isoprenylcysteine O-methyltransferase</fullName>
    </recommendedName>
</protein>
<comment type="subcellular location">
    <subcellularLocation>
        <location evidence="1">Endomembrane system</location>
        <topology evidence="1">Multi-pass membrane protein</topology>
    </subcellularLocation>
</comment>
<dbReference type="Proteomes" id="UP000612055">
    <property type="component" value="Unassembled WGS sequence"/>
</dbReference>
<dbReference type="EMBL" id="JAEHOE010000025">
    <property type="protein sequence ID" value="KAG2495272.1"/>
    <property type="molecule type" value="Genomic_DNA"/>
</dbReference>
<sequence>MQLTRSRACSLRTAGRSTPLPLACPARSLVPPAQRRLVPSSSSEPGSGQTFDFEARAEKAKKIMAELLDPDTFGTRGEAWVAGQLVLCALLAFPPAGLTSFIDTAAVILALGGAAVFSYAAYELGDNLTPLPAPREDAKLVTTGLYGYCRHPIYAGLLVFALGLSVASHSETRLAITAALFWVLNSKVEMEEEGLVAKHGRQYEVYREKTKKFFPYLY</sequence>
<evidence type="ECO:0000256" key="6">
    <source>
        <dbReference type="ARBA" id="ARBA00023136"/>
    </source>
</evidence>
<evidence type="ECO:0000256" key="1">
    <source>
        <dbReference type="ARBA" id="ARBA00004127"/>
    </source>
</evidence>
<keyword evidence="3" id="KW-0812">Transmembrane</keyword>
<dbReference type="PANTHER" id="PTHR12714">
    <property type="entry name" value="PROTEIN-S ISOPRENYLCYSTEINE O-METHYLTRANSFERASE"/>
    <property type="match status" value="1"/>
</dbReference>
<keyword evidence="2" id="KW-0444">Lipid biosynthesis</keyword>
<dbReference type="GO" id="GO:0005783">
    <property type="term" value="C:endoplasmic reticulum"/>
    <property type="evidence" value="ECO:0007669"/>
    <property type="project" value="TreeGrafter"/>
</dbReference>
<organism evidence="9 10">
    <name type="scientific">Edaphochlamys debaryana</name>
    <dbReference type="NCBI Taxonomy" id="47281"/>
    <lineage>
        <taxon>Eukaryota</taxon>
        <taxon>Viridiplantae</taxon>
        <taxon>Chlorophyta</taxon>
        <taxon>core chlorophytes</taxon>
        <taxon>Chlorophyceae</taxon>
        <taxon>CS clade</taxon>
        <taxon>Chlamydomonadales</taxon>
        <taxon>Chlamydomonadales incertae sedis</taxon>
        <taxon>Edaphochlamys</taxon>
    </lineage>
</organism>
<dbReference type="Pfam" id="PF04191">
    <property type="entry name" value="PEMT"/>
    <property type="match status" value="1"/>
</dbReference>
<evidence type="ECO:0000256" key="3">
    <source>
        <dbReference type="ARBA" id="ARBA00022692"/>
    </source>
</evidence>
<dbReference type="GO" id="GO:0004671">
    <property type="term" value="F:protein C-terminal S-isoprenylcysteine carboxyl O-methyltransferase activity"/>
    <property type="evidence" value="ECO:0007669"/>
    <property type="project" value="TreeGrafter"/>
</dbReference>
<evidence type="ECO:0000256" key="2">
    <source>
        <dbReference type="ARBA" id="ARBA00022516"/>
    </source>
</evidence>
<evidence type="ECO:0000256" key="8">
    <source>
        <dbReference type="ARBA" id="ARBA00023264"/>
    </source>
</evidence>
<evidence type="ECO:0000313" key="10">
    <source>
        <dbReference type="Proteomes" id="UP000612055"/>
    </source>
</evidence>